<evidence type="ECO:0000256" key="1">
    <source>
        <dbReference type="PROSITE-ProRule" id="PRU01076"/>
    </source>
</evidence>
<evidence type="ECO:0000313" key="3">
    <source>
        <dbReference type="EMBL" id="GJF14179.1"/>
    </source>
</evidence>
<evidence type="ECO:0000259" key="2">
    <source>
        <dbReference type="PROSITE" id="PS51740"/>
    </source>
</evidence>
<dbReference type="SMART" id="SM00966">
    <property type="entry name" value="SpoVT_AbrB"/>
    <property type="match status" value="1"/>
</dbReference>
<comment type="caution">
    <text evidence="3">The sequence shown here is derived from an EMBL/GenBank/DDBJ whole genome shotgun (WGS) entry which is preliminary data.</text>
</comment>
<dbReference type="InterPro" id="IPR037914">
    <property type="entry name" value="SpoVT-AbrB_sf"/>
</dbReference>
<dbReference type="PROSITE" id="PS51740">
    <property type="entry name" value="SPOVT_ABRB"/>
    <property type="match status" value="1"/>
</dbReference>
<feature type="domain" description="SpoVT-AbrB" evidence="2">
    <location>
        <begin position="1"/>
        <end position="45"/>
    </location>
</feature>
<dbReference type="Pfam" id="PF04014">
    <property type="entry name" value="MazE_antitoxin"/>
    <property type="match status" value="1"/>
</dbReference>
<evidence type="ECO:0000313" key="4">
    <source>
        <dbReference type="Proteomes" id="UP001060504"/>
    </source>
</evidence>
<dbReference type="InterPro" id="IPR007159">
    <property type="entry name" value="SpoVT-AbrB_dom"/>
</dbReference>
<dbReference type="Gene3D" id="2.10.260.10">
    <property type="match status" value="1"/>
</dbReference>
<organism evidence="3 4">
    <name type="scientific">Mycolicibacterium cyprinidarum</name>
    <dbReference type="NCBI Taxonomy" id="2860311"/>
    <lineage>
        <taxon>Bacteria</taxon>
        <taxon>Bacillati</taxon>
        <taxon>Actinomycetota</taxon>
        <taxon>Actinomycetes</taxon>
        <taxon>Mycobacteriales</taxon>
        <taxon>Mycobacteriaceae</taxon>
        <taxon>Mycolicibacterium</taxon>
    </lineage>
</organism>
<name>A0ABQ4V8M2_9MYCO</name>
<sequence>MEATVDSVGRVVVPKVLRDALGLRAGSTVDISPYGAGLQLLPTGRTARLVHQAGVLVATGDTQIDDDDVFGLMDAGRR</sequence>
<dbReference type="SUPFAM" id="SSF89447">
    <property type="entry name" value="AbrB/MazE/MraZ-like"/>
    <property type="match status" value="1"/>
</dbReference>
<reference evidence="3 4" key="1">
    <citation type="submission" date="2021-08" db="EMBL/GenBank/DDBJ databases">
        <title>Draft genome sequence of Mycolicibacterium sp. NGTWS1702 strain.</title>
        <authorList>
            <person name="Matsumoto M."/>
            <person name="Tang B.C.C."/>
            <person name="Machida Y."/>
            <person name="Matoyama H."/>
            <person name="Kishihara T."/>
            <person name="Sato S."/>
            <person name="Kondo I."/>
            <person name="Sano M."/>
            <person name="Kato G."/>
        </authorList>
    </citation>
    <scope>NUCLEOTIDE SEQUENCE [LARGE SCALE GENOMIC DNA]</scope>
    <source>
        <strain evidence="3 4">NGTWSNA01</strain>
    </source>
</reference>
<dbReference type="Proteomes" id="UP001060504">
    <property type="component" value="Unassembled WGS sequence"/>
</dbReference>
<dbReference type="NCBIfam" id="TIGR01439">
    <property type="entry name" value="lp_hng_hel_AbrB"/>
    <property type="match status" value="1"/>
</dbReference>
<keyword evidence="1" id="KW-0238">DNA-binding</keyword>
<proteinExistence type="predicted"/>
<dbReference type="EMBL" id="BPRH01001648">
    <property type="protein sequence ID" value="GJF14179.1"/>
    <property type="molecule type" value="Genomic_DNA"/>
</dbReference>
<gene>
    <name evidence="3" type="ORF">NGTWS1702_15640</name>
</gene>
<accession>A0ABQ4V8M2</accession>
<protein>
    <submittedName>
        <fullName evidence="3">Antitoxin VapB27</fullName>
    </submittedName>
</protein>
<keyword evidence="4" id="KW-1185">Reference proteome</keyword>